<dbReference type="GO" id="GO:0009294">
    <property type="term" value="P:DNA-mediated transformation"/>
    <property type="evidence" value="ECO:0007669"/>
    <property type="project" value="InterPro"/>
</dbReference>
<dbReference type="PANTHER" id="PTHR43022">
    <property type="entry name" value="PROTEIN SMF"/>
    <property type="match status" value="1"/>
</dbReference>
<comment type="similarity">
    <text evidence="1">Belongs to the DprA/Smf family.</text>
</comment>
<dbReference type="InterPro" id="IPR003488">
    <property type="entry name" value="DprA"/>
</dbReference>
<dbReference type="SUPFAM" id="SSF102405">
    <property type="entry name" value="MCP/YpsA-like"/>
    <property type="match status" value="1"/>
</dbReference>
<name>A0A1W1BTB4_9ZZZZ</name>
<evidence type="ECO:0000256" key="1">
    <source>
        <dbReference type="ARBA" id="ARBA00006525"/>
    </source>
</evidence>
<dbReference type="InterPro" id="IPR057666">
    <property type="entry name" value="DrpA_SLOG"/>
</dbReference>
<sequence length="258" mass="28607">MELIEKIISELEDMKKYPKELYSIGDKRLLKRPKVSMVGTRRPSNYTKQFTYALARALASRGVCIVSGAAMGVDAISHNGAGVENTIAVVANSLDIRYPAVNRTLIEQIEQRGLVLSQFSPTFRATPWSFVVRNELVVALGSALIVTEADEGSGSMRSVEFALKMGREIFVLPHRIGESRGTNQLLTSGLAKPIYDIESFANSYGVIPKDDTIEKDEFFYFCQTSPTLDEAITKFSTRVYEAELEGLIVIENGLIRLV</sequence>
<organism evidence="3">
    <name type="scientific">hydrothermal vent metagenome</name>
    <dbReference type="NCBI Taxonomy" id="652676"/>
    <lineage>
        <taxon>unclassified sequences</taxon>
        <taxon>metagenomes</taxon>
        <taxon>ecological metagenomes</taxon>
    </lineage>
</organism>
<reference evidence="3" key="1">
    <citation type="submission" date="2016-10" db="EMBL/GenBank/DDBJ databases">
        <authorList>
            <person name="de Groot N.N."/>
        </authorList>
    </citation>
    <scope>NUCLEOTIDE SEQUENCE</scope>
</reference>
<accession>A0A1W1BTB4</accession>
<dbReference type="Pfam" id="PF02481">
    <property type="entry name" value="DNA_processg_A"/>
    <property type="match status" value="1"/>
</dbReference>
<feature type="domain" description="Smf/DprA SLOG" evidence="2">
    <location>
        <begin position="10"/>
        <end position="203"/>
    </location>
</feature>
<evidence type="ECO:0000313" key="3">
    <source>
        <dbReference type="EMBL" id="SFV56692.1"/>
    </source>
</evidence>
<dbReference type="EMBL" id="FPHE01000071">
    <property type="protein sequence ID" value="SFV56692.1"/>
    <property type="molecule type" value="Genomic_DNA"/>
</dbReference>
<protein>
    <submittedName>
        <fullName evidence="3">Rossmann fold nucleotide-binding protein Smf possibly involved in DNA uptake</fullName>
    </submittedName>
</protein>
<dbReference type="AlphaFoldDB" id="A0A1W1BTB4"/>
<dbReference type="Gene3D" id="3.40.50.450">
    <property type="match status" value="1"/>
</dbReference>
<dbReference type="PANTHER" id="PTHR43022:SF1">
    <property type="entry name" value="PROTEIN SMF"/>
    <property type="match status" value="1"/>
</dbReference>
<gene>
    <name evidence="3" type="ORF">MNB_SV-12-1752</name>
</gene>
<proteinExistence type="inferred from homology"/>
<evidence type="ECO:0000259" key="2">
    <source>
        <dbReference type="Pfam" id="PF02481"/>
    </source>
</evidence>